<proteinExistence type="predicted"/>
<evidence type="ECO:0000313" key="2">
    <source>
        <dbReference type="Proteomes" id="UP000249902"/>
    </source>
</evidence>
<dbReference type="AlphaFoldDB" id="A0AAX2I759"/>
<sequence length="182" mass="20806">MVQPSQPIITTTASPIPNIPSISKEQRSNVVSGFSIKSVHVKTEHQKNNKEIIIDPNSLPKEPFTQEAFQNYWDNYIEELLTKGERIQASILKIANLKLDGTTIDLEVSSNTAKIGILNMEHHLLDYLHRSLRNYDINIQINVNEEIAKKIAVTPEDKYERLLEENPLLQDFKNAFSLMLKP</sequence>
<organism evidence="1 2">
    <name type="scientific">Capnocytophaga sputigena</name>
    <dbReference type="NCBI Taxonomy" id="1019"/>
    <lineage>
        <taxon>Bacteria</taxon>
        <taxon>Pseudomonadati</taxon>
        <taxon>Bacteroidota</taxon>
        <taxon>Flavobacteriia</taxon>
        <taxon>Flavobacteriales</taxon>
        <taxon>Flavobacteriaceae</taxon>
        <taxon>Capnocytophaga</taxon>
    </lineage>
</organism>
<dbReference type="RefSeq" id="WP_050772798.1">
    <property type="nucleotide sequence ID" value="NZ_CAURJA010000004.1"/>
</dbReference>
<comment type="caution">
    <text evidence="1">The sequence shown here is derived from an EMBL/GenBank/DDBJ whole genome shotgun (WGS) entry which is preliminary data.</text>
</comment>
<dbReference type="Proteomes" id="UP000249902">
    <property type="component" value="Unassembled WGS sequence"/>
</dbReference>
<name>A0AAX2I759_CAPSP</name>
<evidence type="ECO:0000313" key="1">
    <source>
        <dbReference type="EMBL" id="SQA74221.1"/>
    </source>
</evidence>
<accession>A0AAX2I759</accession>
<protein>
    <submittedName>
        <fullName evidence="1">DNA polymerase III subunits gamma and tau</fullName>
    </submittedName>
</protein>
<dbReference type="EMBL" id="UAVP01000003">
    <property type="protein sequence ID" value="SQA74221.1"/>
    <property type="molecule type" value="Genomic_DNA"/>
</dbReference>
<reference evidence="1 2" key="1">
    <citation type="submission" date="2018-06" db="EMBL/GenBank/DDBJ databases">
        <authorList>
            <consortium name="Pathogen Informatics"/>
            <person name="Doyle S."/>
        </authorList>
    </citation>
    <scope>NUCLEOTIDE SEQUENCE [LARGE SCALE GENOMIC DNA]</scope>
    <source>
        <strain evidence="1 2">NCTC11653</strain>
    </source>
</reference>
<gene>
    <name evidence="1" type="ORF">NCTC11653_00099</name>
</gene>